<accession>A0A146KAK1</accession>
<dbReference type="GO" id="GO:0004527">
    <property type="term" value="F:exonuclease activity"/>
    <property type="evidence" value="ECO:0007669"/>
    <property type="project" value="UniProtKB-KW"/>
</dbReference>
<dbReference type="SUPFAM" id="SSF88723">
    <property type="entry name" value="PIN domain-like"/>
    <property type="match status" value="1"/>
</dbReference>
<dbReference type="InterPro" id="IPR006086">
    <property type="entry name" value="XPG-I_dom"/>
</dbReference>
<evidence type="ECO:0000313" key="5">
    <source>
        <dbReference type="EMBL" id="JAP93872.1"/>
    </source>
</evidence>
<dbReference type="PANTHER" id="PTHR11081">
    <property type="entry name" value="FLAP ENDONUCLEASE FAMILY MEMBER"/>
    <property type="match status" value="1"/>
</dbReference>
<dbReference type="EMBL" id="GDID01002734">
    <property type="protein sequence ID" value="JAP93872.1"/>
    <property type="molecule type" value="Transcribed_RNA"/>
</dbReference>
<keyword evidence="5" id="KW-0540">Nuclease</keyword>
<proteinExistence type="predicted"/>
<feature type="domain" description="XPG-I" evidence="4">
    <location>
        <begin position="38"/>
        <end position="109"/>
    </location>
</feature>
<keyword evidence="1" id="KW-0479">Metal-binding</keyword>
<feature type="non-terminal residue" evidence="5">
    <location>
        <position position="146"/>
    </location>
</feature>
<name>A0A146KAK1_9EUKA</name>
<evidence type="ECO:0000259" key="4">
    <source>
        <dbReference type="SMART" id="SM00484"/>
    </source>
</evidence>
<dbReference type="Pfam" id="PF00867">
    <property type="entry name" value="XPG_I"/>
    <property type="match status" value="1"/>
</dbReference>
<dbReference type="SMART" id="SM00484">
    <property type="entry name" value="XPGI"/>
    <property type="match status" value="1"/>
</dbReference>
<evidence type="ECO:0000256" key="2">
    <source>
        <dbReference type="ARBA" id="ARBA00022759"/>
    </source>
</evidence>
<gene>
    <name evidence="5" type="ORF">TPC1_13668</name>
</gene>
<dbReference type="InterPro" id="IPR006084">
    <property type="entry name" value="XPG/Rad2"/>
</dbReference>
<evidence type="ECO:0000256" key="1">
    <source>
        <dbReference type="ARBA" id="ARBA00022723"/>
    </source>
</evidence>
<dbReference type="AlphaFoldDB" id="A0A146KAK1"/>
<protein>
    <submittedName>
        <fullName evidence="5">Exonuclease family protein</fullName>
    </submittedName>
</protein>
<dbReference type="PANTHER" id="PTHR11081:SF9">
    <property type="entry name" value="FLAP ENDONUCLEASE 1"/>
    <property type="match status" value="1"/>
</dbReference>
<keyword evidence="3" id="KW-0460">Magnesium</keyword>
<feature type="non-terminal residue" evidence="5">
    <location>
        <position position="1"/>
    </location>
</feature>
<dbReference type="InterPro" id="IPR029060">
    <property type="entry name" value="PIN-like_dom_sf"/>
</dbReference>
<evidence type="ECO:0000256" key="3">
    <source>
        <dbReference type="ARBA" id="ARBA00022842"/>
    </source>
</evidence>
<dbReference type="GO" id="GO:0046872">
    <property type="term" value="F:metal ion binding"/>
    <property type="evidence" value="ECO:0007669"/>
    <property type="project" value="UniProtKB-KW"/>
</dbReference>
<dbReference type="Gene3D" id="3.40.50.1010">
    <property type="entry name" value="5'-nuclease"/>
    <property type="match status" value="1"/>
</dbReference>
<keyword evidence="5" id="KW-0269">Exonuclease</keyword>
<dbReference type="GO" id="GO:0017108">
    <property type="term" value="F:5'-flap endonuclease activity"/>
    <property type="evidence" value="ECO:0007669"/>
    <property type="project" value="TreeGrafter"/>
</dbReference>
<sequence>PLAKKLLRKAFGFPRLFVNAVIECLNRSFPTNFLAFSSPYEADQQMAHMYKTNQVDFILSNDSDMMVYGVPLIRDFRINKGQFYDCKSYKRYCEKNKKSEEELLIELILKTCDYFPFRSGASFRNNLLKFRNNFRYKTPARIIQTL</sequence>
<organism evidence="5">
    <name type="scientific">Trepomonas sp. PC1</name>
    <dbReference type="NCBI Taxonomy" id="1076344"/>
    <lineage>
        <taxon>Eukaryota</taxon>
        <taxon>Metamonada</taxon>
        <taxon>Diplomonadida</taxon>
        <taxon>Hexamitidae</taxon>
        <taxon>Hexamitinae</taxon>
        <taxon>Trepomonas</taxon>
    </lineage>
</organism>
<keyword evidence="5" id="KW-0378">Hydrolase</keyword>
<reference evidence="5" key="1">
    <citation type="submission" date="2015-07" db="EMBL/GenBank/DDBJ databases">
        <title>Adaptation to a free-living lifestyle via gene acquisitions in the diplomonad Trepomonas sp. PC1.</title>
        <authorList>
            <person name="Xu F."/>
            <person name="Jerlstrom-Hultqvist J."/>
            <person name="Kolisko M."/>
            <person name="Simpson A.G.B."/>
            <person name="Roger A.J."/>
            <person name="Svard S.G."/>
            <person name="Andersson J.O."/>
        </authorList>
    </citation>
    <scope>NUCLEOTIDE SEQUENCE</scope>
    <source>
        <strain evidence="5">PC1</strain>
    </source>
</reference>
<keyword evidence="2" id="KW-0255">Endonuclease</keyword>